<evidence type="ECO:0000313" key="4">
    <source>
        <dbReference type="EMBL" id="NIH54838.1"/>
    </source>
</evidence>
<sequence>MKQSPQRHDRSVPQRPDLSTAFSAAALLAANALIPGLGYRMASKRAGLTHRRWHTWILCVSLVLITLLVALVATTLLRPSFGVWLLLSPALNAVAIFLFFLALLVLATTLHLANAIRGVTKPPTRTASAGAQYGKALAFGLAVTLVVAAAPITLGAIMLRERSLVNALLPSSDAFVPKDGRYNVLIAGIDDAPGRAETRPDSITVASIDAGTGQTVMVGISRSTQNFDYPAGSVLGKAFPDGNYCTAGCGINTTYTFGESHPELFPEGQHPGMAALSEAVTGLTGLSMSGTVIVRLSGFAQLVDALGGIDLTLNREVPRTGVPHLPGDIAPEYGPPIATGSQHLNGEDSLWVARSRYDSDDDDRMQRQWCVQQAMLNTVNPALLVSRSTELAKAMTAAMSTSIPQSGIATIAQLMLDARNRSMTRIDLTPPLVNPLQPNTAFVQKLLVAGFAGEQLPLPSFKEYLGRNSKPASDAIAQGNAVPAPTIDSSDLIQTASMRAETEPTQQADLPPCSVP</sequence>
<feature type="transmembrane region" description="Helical" evidence="2">
    <location>
        <begin position="20"/>
        <end position="41"/>
    </location>
</feature>
<feature type="transmembrane region" description="Helical" evidence="2">
    <location>
        <begin position="53"/>
        <end position="73"/>
    </location>
</feature>
<dbReference type="Gene3D" id="3.40.630.190">
    <property type="entry name" value="LCP protein"/>
    <property type="match status" value="1"/>
</dbReference>
<keyword evidence="2" id="KW-0812">Transmembrane</keyword>
<dbReference type="PANTHER" id="PTHR33392:SF6">
    <property type="entry name" value="POLYISOPRENYL-TEICHOIC ACID--PEPTIDOGLYCAN TEICHOIC ACID TRANSFERASE TAGU"/>
    <property type="match status" value="1"/>
</dbReference>
<evidence type="ECO:0000256" key="2">
    <source>
        <dbReference type="SAM" id="Phobius"/>
    </source>
</evidence>
<organism evidence="4 5">
    <name type="scientific">Lysinibacter cavernae</name>
    <dbReference type="NCBI Taxonomy" id="1640652"/>
    <lineage>
        <taxon>Bacteria</taxon>
        <taxon>Bacillati</taxon>
        <taxon>Actinomycetota</taxon>
        <taxon>Actinomycetes</taxon>
        <taxon>Micrococcales</taxon>
        <taxon>Microbacteriaceae</taxon>
        <taxon>Lysinibacter</taxon>
    </lineage>
</organism>
<dbReference type="AlphaFoldDB" id="A0A7X5R394"/>
<evidence type="ECO:0000259" key="3">
    <source>
        <dbReference type="Pfam" id="PF03816"/>
    </source>
</evidence>
<keyword evidence="5" id="KW-1185">Reference proteome</keyword>
<feature type="transmembrane region" description="Helical" evidence="2">
    <location>
        <begin position="137"/>
        <end position="159"/>
    </location>
</feature>
<dbReference type="InterPro" id="IPR004474">
    <property type="entry name" value="LytR_CpsA_psr"/>
</dbReference>
<feature type="domain" description="Cell envelope-related transcriptional attenuator" evidence="3">
    <location>
        <begin position="199"/>
        <end position="379"/>
    </location>
</feature>
<dbReference type="InterPro" id="IPR050922">
    <property type="entry name" value="LytR/CpsA/Psr_CW_biosynth"/>
</dbReference>
<reference evidence="4 5" key="1">
    <citation type="submission" date="2020-02" db="EMBL/GenBank/DDBJ databases">
        <title>Sequencing the genomes of 1000 actinobacteria strains.</title>
        <authorList>
            <person name="Klenk H.-P."/>
        </authorList>
    </citation>
    <scope>NUCLEOTIDE SEQUENCE [LARGE SCALE GENOMIC DNA]</scope>
    <source>
        <strain evidence="4 5">DSM 27960</strain>
    </source>
</reference>
<evidence type="ECO:0000256" key="1">
    <source>
        <dbReference type="ARBA" id="ARBA00006068"/>
    </source>
</evidence>
<name>A0A7X5R394_9MICO</name>
<dbReference type="Proteomes" id="UP000541033">
    <property type="component" value="Unassembled WGS sequence"/>
</dbReference>
<feature type="transmembrane region" description="Helical" evidence="2">
    <location>
        <begin position="93"/>
        <end position="116"/>
    </location>
</feature>
<keyword evidence="2" id="KW-0472">Membrane</keyword>
<keyword evidence="2" id="KW-1133">Transmembrane helix</keyword>
<dbReference type="Pfam" id="PF03816">
    <property type="entry name" value="LytR_cpsA_psr"/>
    <property type="match status" value="1"/>
</dbReference>
<gene>
    <name evidence="4" type="ORF">FHX76_002734</name>
</gene>
<accession>A0A7X5R394</accession>
<protein>
    <submittedName>
        <fullName evidence="4">LCP family protein required for cell wall assembly</fullName>
    </submittedName>
</protein>
<dbReference type="EMBL" id="JAAMOX010000002">
    <property type="protein sequence ID" value="NIH54838.1"/>
    <property type="molecule type" value="Genomic_DNA"/>
</dbReference>
<proteinExistence type="inferred from homology"/>
<evidence type="ECO:0000313" key="5">
    <source>
        <dbReference type="Proteomes" id="UP000541033"/>
    </source>
</evidence>
<comment type="similarity">
    <text evidence="1">Belongs to the LytR/CpsA/Psr (LCP) family.</text>
</comment>
<comment type="caution">
    <text evidence="4">The sequence shown here is derived from an EMBL/GenBank/DDBJ whole genome shotgun (WGS) entry which is preliminary data.</text>
</comment>
<dbReference type="RefSeq" id="WP_167151420.1">
    <property type="nucleotide sequence ID" value="NZ_JAAMOX010000002.1"/>
</dbReference>
<dbReference type="PANTHER" id="PTHR33392">
    <property type="entry name" value="POLYISOPRENYL-TEICHOIC ACID--PEPTIDOGLYCAN TEICHOIC ACID TRANSFERASE TAGU"/>
    <property type="match status" value="1"/>
</dbReference>